<comment type="caution">
    <text evidence="1">The sequence shown here is derived from an EMBL/GenBank/DDBJ whole genome shotgun (WGS) entry which is preliminary data.</text>
</comment>
<dbReference type="Proteomes" id="UP000290527">
    <property type="component" value="Unassembled WGS sequence"/>
</dbReference>
<evidence type="ECO:0000313" key="1">
    <source>
        <dbReference type="EMBL" id="GBF36937.1"/>
    </source>
</evidence>
<dbReference type="OrthoDB" id="85890at2157"/>
<dbReference type="InterPro" id="IPR002736">
    <property type="entry name" value="CitG"/>
</dbReference>
<dbReference type="PANTHER" id="PTHR42280:SF1">
    <property type="entry name" value="CITG FAMILY PROTEIN"/>
    <property type="match status" value="1"/>
</dbReference>
<name>A0A401HRP2_9EURY</name>
<dbReference type="Gene3D" id="1.10.4200.10">
    <property type="entry name" value="Triphosphoribosyl-dephospho-CoA protein"/>
    <property type="match status" value="1"/>
</dbReference>
<dbReference type="EMBL" id="BFAX01000004">
    <property type="protein sequence ID" value="GBF36937.1"/>
    <property type="molecule type" value="Genomic_DNA"/>
</dbReference>
<evidence type="ECO:0000313" key="2">
    <source>
        <dbReference type="Proteomes" id="UP000290527"/>
    </source>
</evidence>
<protein>
    <submittedName>
        <fullName evidence="1">Triphosphoribosyl-dephospho-CoA synthase</fullName>
        <ecNumber evidence="1">2.4.2.52</ecNumber>
    </submittedName>
</protein>
<gene>
    <name evidence="1" type="ORF">MHHB_P1167</name>
</gene>
<keyword evidence="2" id="KW-1185">Reference proteome</keyword>
<dbReference type="GO" id="GO:0046917">
    <property type="term" value="F:triphosphoribosyl-dephospho-CoA synthase activity"/>
    <property type="evidence" value="ECO:0007669"/>
    <property type="project" value="UniProtKB-EC"/>
</dbReference>
<reference evidence="1 2" key="1">
    <citation type="journal article" date="2019" name="Int. J. Syst. Evol. Microbiol.">
        <title>Methanofervidicoccus abyssi gen. nov., sp. nov., a hydrogenotrophic methanogen, isolated from a hydrothermal vent chimney in the Mid-Cayman Spreading Center, the Caribbean Sea.</title>
        <authorList>
            <person name="Sakai S."/>
            <person name="Takaki Y."/>
            <person name="Miyazaki M."/>
            <person name="Ogawara M."/>
            <person name="Yanagawa K."/>
            <person name="Miyazaki J."/>
            <person name="Takai K."/>
        </authorList>
    </citation>
    <scope>NUCLEOTIDE SEQUENCE [LARGE SCALE GENOMIC DNA]</scope>
    <source>
        <strain evidence="1 2">HHB</strain>
    </source>
</reference>
<dbReference type="EC" id="2.4.2.52" evidence="1"/>
<proteinExistence type="predicted"/>
<accession>A0A401HRP2</accession>
<dbReference type="GO" id="GO:0016757">
    <property type="term" value="F:glycosyltransferase activity"/>
    <property type="evidence" value="ECO:0007669"/>
    <property type="project" value="UniProtKB-KW"/>
</dbReference>
<dbReference type="AlphaFoldDB" id="A0A401HRP2"/>
<dbReference type="GO" id="GO:0005524">
    <property type="term" value="F:ATP binding"/>
    <property type="evidence" value="ECO:0007669"/>
    <property type="project" value="InterPro"/>
</dbReference>
<dbReference type="RefSeq" id="WP_131007749.1">
    <property type="nucleotide sequence ID" value="NZ_BFAX01000004.1"/>
</dbReference>
<dbReference type="Pfam" id="PF01874">
    <property type="entry name" value="CitG"/>
    <property type="match status" value="1"/>
</dbReference>
<organism evidence="1 2">
    <name type="scientific">Methanofervidicoccus abyssi</name>
    <dbReference type="NCBI Taxonomy" id="2082189"/>
    <lineage>
        <taxon>Archaea</taxon>
        <taxon>Methanobacteriati</taxon>
        <taxon>Methanobacteriota</taxon>
        <taxon>Methanomada group</taxon>
        <taxon>Methanococci</taxon>
        <taxon>Methanococcales</taxon>
        <taxon>Methanofervidicoccus</taxon>
    </lineage>
</organism>
<keyword evidence="1" id="KW-0328">Glycosyltransferase</keyword>
<dbReference type="PANTHER" id="PTHR42280">
    <property type="entry name" value="CITG FAMILY PROTEIN"/>
    <property type="match status" value="1"/>
</dbReference>
<sequence>MNPWDIMKSSQIACSLEVSSFKPGNVHRYRDFSDIKYHHFLTSGIAFGDVIYKAARDNGNVGRYIKMAVIQSRKWSPSNANLGIIMLHVPIAMGAGNIDNFDSGRLKEEMIHLSKNTTVEDSLNVYDAINIAMPNLNPPKRGPDVRSEDAKQRLIEENLTLYEVFKISSEWDNISKEWCEGFKISFEGYELLKYYYKEERDINWAVTKTYIHLLSKYPDTLIAKKNNLEISKKVSIFAKKIKENGFKKEDIEKFDTFLSKNGNRLNPGTTADIVAASLMIFLLERIDRGDTILW</sequence>
<keyword evidence="1" id="KW-0808">Transferase</keyword>